<dbReference type="AlphaFoldDB" id="A0A2M9B4L0"/>
<proteinExistence type="predicted"/>
<dbReference type="Proteomes" id="UP000228535">
    <property type="component" value="Unassembled WGS sequence"/>
</dbReference>
<comment type="caution">
    <text evidence="2">The sequence shown here is derived from an EMBL/GenBank/DDBJ whole genome shotgun (WGS) entry which is preliminary data.</text>
</comment>
<name>A0A2M9B4L0_9BACT</name>
<dbReference type="NCBIfam" id="TIGR04183">
    <property type="entry name" value="Por_Secre_tail"/>
    <property type="match status" value="1"/>
</dbReference>
<protein>
    <submittedName>
        <fullName evidence="2">Putative secreted protein (Por secretion system target)</fullName>
    </submittedName>
</protein>
<keyword evidence="3" id="KW-1185">Reference proteome</keyword>
<feature type="signal peptide" evidence="1">
    <location>
        <begin position="1"/>
        <end position="21"/>
    </location>
</feature>
<dbReference type="EMBL" id="PGFA01000003">
    <property type="protein sequence ID" value="PJJ52866.1"/>
    <property type="molecule type" value="Genomic_DNA"/>
</dbReference>
<dbReference type="InterPro" id="IPR026444">
    <property type="entry name" value="Secre_tail"/>
</dbReference>
<feature type="chain" id="PRO_5014928949" evidence="1">
    <location>
        <begin position="22"/>
        <end position="587"/>
    </location>
</feature>
<keyword evidence="1" id="KW-0732">Signal</keyword>
<organism evidence="2 3">
    <name type="scientific">Hymenobacter chitinivorans DSM 11115</name>
    <dbReference type="NCBI Taxonomy" id="1121954"/>
    <lineage>
        <taxon>Bacteria</taxon>
        <taxon>Pseudomonadati</taxon>
        <taxon>Bacteroidota</taxon>
        <taxon>Cytophagia</taxon>
        <taxon>Cytophagales</taxon>
        <taxon>Hymenobacteraceae</taxon>
        <taxon>Hymenobacter</taxon>
    </lineage>
</organism>
<sequence length="587" mass="59329">MRNSLLTLGLTLGLAVSSAYAQTPSWQGGAQNVNPAPTNDTESQALAISADASGNAYVGGTLTNGRGSGVPGVRSFGSTVLTNAGNGFGTGFIGKLSTSQQWQWAVPVSNNGEGTYITHTAATPAGDVYASGFIEELGNTTLKVGSLTQAVTATYGAYFTRLNTSGQPQWIAVASLSGATSTSSVSVVSMNWDATNGNLVVVGEYEGGAMVFGSTTLPSAPKGGIFVAKLSAAGQWLSAVGVAATGASANLNVDAAAAGYQGQVAVSFSLTNGSIALGSLSVTSSSSADEKNTVAQLSSTGQWQWLAQPQGVTASFELDDLTYDRNGNIWTMGSASTGAQLGTSTIPANSEEFVARLTSAGQWGAVGNIVRQTSGPGFAIGSQITADAQGNVLVAGDLEYRTNNDTYAFGSTTLSTAGSTRNFMARFSPAGQWQFAQLSPASPTAAASSNYTVEDMTLDGIGNLLTAGRIRRGSVTFDVTTLTGSQGGDAYVAKLANAGVLTVRQAANAAPLALYPNPTPSGAAFTLRLSAATTGTQAVVLRDALGRVARQVTLVAGQSSASISTAGLTPGLYLVEAGASRAQVVVE</sequence>
<evidence type="ECO:0000313" key="3">
    <source>
        <dbReference type="Proteomes" id="UP000228535"/>
    </source>
</evidence>
<reference evidence="2 3" key="1">
    <citation type="submission" date="2017-11" db="EMBL/GenBank/DDBJ databases">
        <title>Genomic Encyclopedia of Archaeal and Bacterial Type Strains, Phase II (KMG-II): From Individual Species to Whole Genera.</title>
        <authorList>
            <person name="Goeker M."/>
        </authorList>
    </citation>
    <scope>NUCLEOTIDE SEQUENCE [LARGE SCALE GENOMIC DNA]</scope>
    <source>
        <strain evidence="2 3">DSM 11115</strain>
    </source>
</reference>
<dbReference type="OrthoDB" id="867047at2"/>
<gene>
    <name evidence="2" type="ORF">CLV45_3523</name>
</gene>
<evidence type="ECO:0000256" key="1">
    <source>
        <dbReference type="SAM" id="SignalP"/>
    </source>
</evidence>
<evidence type="ECO:0000313" key="2">
    <source>
        <dbReference type="EMBL" id="PJJ52866.1"/>
    </source>
</evidence>
<accession>A0A2M9B4L0</accession>
<dbReference type="RefSeq" id="WP_100337789.1">
    <property type="nucleotide sequence ID" value="NZ_PGFA01000003.1"/>
</dbReference>